<keyword evidence="1" id="KW-0812">Transmembrane</keyword>
<accession>A0ABU8WLS7</accession>
<dbReference type="RefSeq" id="WP_340343593.1">
    <property type="nucleotide sequence ID" value="NZ_JBBKZT010000007.1"/>
</dbReference>
<protein>
    <submittedName>
        <fullName evidence="2">DUF6790 family protein</fullName>
    </submittedName>
</protein>
<proteinExistence type="predicted"/>
<keyword evidence="1" id="KW-1133">Transmembrane helix</keyword>
<evidence type="ECO:0000313" key="3">
    <source>
        <dbReference type="Proteomes" id="UP001385892"/>
    </source>
</evidence>
<evidence type="ECO:0000256" key="1">
    <source>
        <dbReference type="SAM" id="Phobius"/>
    </source>
</evidence>
<gene>
    <name evidence="2" type="ORF">WKW82_17540</name>
</gene>
<name>A0ABU8WLS7_9BURK</name>
<evidence type="ECO:0000313" key="2">
    <source>
        <dbReference type="EMBL" id="MEJ8848466.1"/>
    </source>
</evidence>
<dbReference type="EMBL" id="JBBKZT010000007">
    <property type="protein sequence ID" value="MEJ8848466.1"/>
    <property type="molecule type" value="Genomic_DNA"/>
</dbReference>
<dbReference type="Proteomes" id="UP001385892">
    <property type="component" value="Unassembled WGS sequence"/>
</dbReference>
<feature type="transmembrane region" description="Helical" evidence="1">
    <location>
        <begin position="132"/>
        <end position="152"/>
    </location>
</feature>
<reference evidence="2 3" key="1">
    <citation type="submission" date="2024-03" db="EMBL/GenBank/DDBJ databases">
        <title>Novel species of the genus Variovorax.</title>
        <authorList>
            <person name="Liu Q."/>
            <person name="Xin Y.-H."/>
        </authorList>
    </citation>
    <scope>NUCLEOTIDE SEQUENCE [LARGE SCALE GENOMIC DNA]</scope>
    <source>
        <strain evidence="2 3">KACC 18900</strain>
    </source>
</reference>
<keyword evidence="3" id="KW-1185">Reference proteome</keyword>
<keyword evidence="1" id="KW-0472">Membrane</keyword>
<feature type="transmembrane region" description="Helical" evidence="1">
    <location>
        <begin position="100"/>
        <end position="120"/>
    </location>
</feature>
<sequence length="155" mass="16440">MTYYIIVAALMFVAPVASIAFAVLAHHATLDWALALRWFAFWMVGARLGSAGLRQMLNPAFTARNILGIEGDDALLLVRELGFANTAFGTIGILSLWWPAWAAPVAVAGAVFLGLAGINHAMQPHRNARENFAMLTDLVGALALAACAWGAGSMS</sequence>
<organism evidence="2 3">
    <name type="scientific">Variovorax rhizosphaerae</name>
    <dbReference type="NCBI Taxonomy" id="1836200"/>
    <lineage>
        <taxon>Bacteria</taxon>
        <taxon>Pseudomonadati</taxon>
        <taxon>Pseudomonadota</taxon>
        <taxon>Betaproteobacteria</taxon>
        <taxon>Burkholderiales</taxon>
        <taxon>Comamonadaceae</taxon>
        <taxon>Variovorax</taxon>
    </lineage>
</organism>
<comment type="caution">
    <text evidence="2">The sequence shown here is derived from an EMBL/GenBank/DDBJ whole genome shotgun (WGS) entry which is preliminary data.</text>
</comment>